<evidence type="ECO:0000259" key="1">
    <source>
        <dbReference type="SMART" id="SM00278"/>
    </source>
</evidence>
<dbReference type="SMART" id="SM00278">
    <property type="entry name" value="HhH1"/>
    <property type="match status" value="2"/>
</dbReference>
<gene>
    <name evidence="2" type="ORF">FRD01_19705</name>
</gene>
<evidence type="ECO:0000313" key="2">
    <source>
        <dbReference type="EMBL" id="QED29419.1"/>
    </source>
</evidence>
<accession>A0A5B8Y176</accession>
<name>A0A5B8Y176_9DELT</name>
<evidence type="ECO:0000313" key="3">
    <source>
        <dbReference type="Proteomes" id="UP000321595"/>
    </source>
</evidence>
<dbReference type="SUPFAM" id="SSF47781">
    <property type="entry name" value="RuvA domain 2-like"/>
    <property type="match status" value="1"/>
</dbReference>
<dbReference type="OrthoDB" id="5296317at2"/>
<sequence length="130" mass="14562">MYWISFFLVLSTTACEQPWVKGGEWTRQEIDEWRADKADKAEHTKPAAVVAAVPKKAVETKPPEPTGPIDLNTATEAELDTLPGVGPATAKRIIAYREKRPFKKVQDLRRVKGIGKKTLEKLKPHITVTE</sequence>
<dbReference type="InterPro" id="IPR010994">
    <property type="entry name" value="RuvA_2-like"/>
</dbReference>
<dbReference type="PANTHER" id="PTHR21180:SF32">
    <property type="entry name" value="ENDONUCLEASE_EXONUCLEASE_PHOSPHATASE FAMILY DOMAIN-CONTAINING PROTEIN 1"/>
    <property type="match status" value="1"/>
</dbReference>
<dbReference type="InterPro" id="IPR003583">
    <property type="entry name" value="Hlx-hairpin-Hlx_DNA-bd_motif"/>
</dbReference>
<dbReference type="InterPro" id="IPR051675">
    <property type="entry name" value="Endo/Exo/Phosphatase_dom_1"/>
</dbReference>
<organism evidence="2 3">
    <name type="scientific">Microvenator marinus</name>
    <dbReference type="NCBI Taxonomy" id="2600177"/>
    <lineage>
        <taxon>Bacteria</taxon>
        <taxon>Deltaproteobacteria</taxon>
        <taxon>Bradymonadales</taxon>
        <taxon>Microvenatoraceae</taxon>
        <taxon>Microvenator</taxon>
    </lineage>
</organism>
<proteinExistence type="predicted"/>
<dbReference type="NCBIfam" id="TIGR00426">
    <property type="entry name" value="competence protein ComEA helix-hairpin-helix repeat region"/>
    <property type="match status" value="1"/>
</dbReference>
<feature type="domain" description="Helix-hairpin-helix DNA-binding motif class 1" evidence="1">
    <location>
        <begin position="77"/>
        <end position="96"/>
    </location>
</feature>
<dbReference type="KEGG" id="bbae:FRD01_19705"/>
<dbReference type="RefSeq" id="WP_146962652.1">
    <property type="nucleotide sequence ID" value="NZ_CP042467.1"/>
</dbReference>
<dbReference type="GO" id="GO:0015627">
    <property type="term" value="C:type II protein secretion system complex"/>
    <property type="evidence" value="ECO:0007669"/>
    <property type="project" value="TreeGrafter"/>
</dbReference>
<dbReference type="Gene3D" id="1.10.150.320">
    <property type="entry name" value="Photosystem II 12 kDa extrinsic protein"/>
    <property type="match status" value="1"/>
</dbReference>
<dbReference type="GO" id="GO:0003677">
    <property type="term" value="F:DNA binding"/>
    <property type="evidence" value="ECO:0007669"/>
    <property type="project" value="InterPro"/>
</dbReference>
<dbReference type="AlphaFoldDB" id="A0A5B8Y176"/>
<dbReference type="EMBL" id="CP042467">
    <property type="protein sequence ID" value="QED29419.1"/>
    <property type="molecule type" value="Genomic_DNA"/>
</dbReference>
<keyword evidence="3" id="KW-1185">Reference proteome</keyword>
<dbReference type="Pfam" id="PF12836">
    <property type="entry name" value="HHH_3"/>
    <property type="match status" value="1"/>
</dbReference>
<dbReference type="GO" id="GO:0015628">
    <property type="term" value="P:protein secretion by the type II secretion system"/>
    <property type="evidence" value="ECO:0007669"/>
    <property type="project" value="TreeGrafter"/>
</dbReference>
<dbReference type="PANTHER" id="PTHR21180">
    <property type="entry name" value="ENDONUCLEASE/EXONUCLEASE/PHOSPHATASE FAMILY DOMAIN-CONTAINING PROTEIN 1"/>
    <property type="match status" value="1"/>
</dbReference>
<protein>
    <submittedName>
        <fullName evidence="2">Helix-hairpin-helix domain-containing protein</fullName>
    </submittedName>
</protein>
<reference evidence="2 3" key="1">
    <citation type="submission" date="2019-08" db="EMBL/GenBank/DDBJ databases">
        <authorList>
            <person name="Liang Q."/>
        </authorList>
    </citation>
    <scope>NUCLEOTIDE SEQUENCE [LARGE SCALE GENOMIC DNA]</scope>
    <source>
        <strain evidence="2 3">V1718</strain>
    </source>
</reference>
<dbReference type="Proteomes" id="UP000321595">
    <property type="component" value="Chromosome"/>
</dbReference>
<dbReference type="GO" id="GO:0006281">
    <property type="term" value="P:DNA repair"/>
    <property type="evidence" value="ECO:0007669"/>
    <property type="project" value="InterPro"/>
</dbReference>
<dbReference type="InterPro" id="IPR004509">
    <property type="entry name" value="Competence_ComEA_HhH"/>
</dbReference>
<feature type="domain" description="Helix-hairpin-helix DNA-binding motif class 1" evidence="1">
    <location>
        <begin position="106"/>
        <end position="125"/>
    </location>
</feature>